<dbReference type="Proteomes" id="UP000722791">
    <property type="component" value="Unassembled WGS sequence"/>
</dbReference>
<dbReference type="Gene3D" id="2.60.120.10">
    <property type="entry name" value="Jelly Rolls"/>
    <property type="match status" value="3"/>
</dbReference>
<dbReference type="SMART" id="SM00558">
    <property type="entry name" value="JmjC"/>
    <property type="match status" value="1"/>
</dbReference>
<dbReference type="PANTHER" id="PTHR12461:SF99">
    <property type="entry name" value="BIFUNCTIONAL PEPTIDASE AND (3S)-LYSYL HYDROXYLASE JMJD7"/>
    <property type="match status" value="1"/>
</dbReference>
<dbReference type="SUPFAM" id="SSF51197">
    <property type="entry name" value="Clavaminate synthase-like"/>
    <property type="match status" value="1"/>
</dbReference>
<dbReference type="Pfam" id="PF13621">
    <property type="entry name" value="Cupin_8"/>
    <property type="match status" value="2"/>
</dbReference>
<dbReference type="AlphaFoldDB" id="A0A8J4G534"/>
<feature type="region of interest" description="Disordered" evidence="2">
    <location>
        <begin position="377"/>
        <end position="424"/>
    </location>
</feature>
<protein>
    <recommendedName>
        <fullName evidence="3">JmjC domain-containing protein</fullName>
    </recommendedName>
</protein>
<feature type="domain" description="JmjC" evidence="3">
    <location>
        <begin position="164"/>
        <end position="503"/>
    </location>
</feature>
<dbReference type="InterPro" id="IPR003347">
    <property type="entry name" value="JmjC_dom"/>
</dbReference>
<evidence type="ECO:0000256" key="1">
    <source>
        <dbReference type="ARBA" id="ARBA00006801"/>
    </source>
</evidence>
<feature type="region of interest" description="Disordered" evidence="2">
    <location>
        <begin position="481"/>
        <end position="504"/>
    </location>
</feature>
<dbReference type="EMBL" id="BNCQ01000006">
    <property type="protein sequence ID" value="GIL99758.1"/>
    <property type="molecule type" value="Genomic_DNA"/>
</dbReference>
<feature type="compositionally biased region" description="Low complexity" evidence="2">
    <location>
        <begin position="481"/>
        <end position="500"/>
    </location>
</feature>
<evidence type="ECO:0000313" key="5">
    <source>
        <dbReference type="EMBL" id="GIL99758.1"/>
    </source>
</evidence>
<dbReference type="EMBL" id="BNCP01000004">
    <property type="protein sequence ID" value="GIL73315.1"/>
    <property type="molecule type" value="Genomic_DNA"/>
</dbReference>
<dbReference type="Proteomes" id="UP000747110">
    <property type="component" value="Unassembled WGS sequence"/>
</dbReference>
<dbReference type="InterPro" id="IPR041667">
    <property type="entry name" value="Cupin_8"/>
</dbReference>
<dbReference type="InterPro" id="IPR014710">
    <property type="entry name" value="RmlC-like_jellyroll"/>
</dbReference>
<evidence type="ECO:0000313" key="4">
    <source>
        <dbReference type="EMBL" id="GIL73315.1"/>
    </source>
</evidence>
<dbReference type="PROSITE" id="PS51184">
    <property type="entry name" value="JMJC"/>
    <property type="match status" value="1"/>
</dbReference>
<feature type="compositionally biased region" description="Basic and acidic residues" evidence="2">
    <location>
        <begin position="396"/>
        <end position="405"/>
    </location>
</feature>
<gene>
    <name evidence="4" type="ORF">Vretifemale_3513</name>
    <name evidence="5" type="ORF">Vretimale_4886</name>
</gene>
<proteinExistence type="inferred from homology"/>
<dbReference type="OrthoDB" id="415358at2759"/>
<comment type="similarity">
    <text evidence="1">Belongs to the JARID1 histone demethylase family.</text>
</comment>
<evidence type="ECO:0000313" key="6">
    <source>
        <dbReference type="Proteomes" id="UP000722791"/>
    </source>
</evidence>
<keyword evidence="7" id="KW-1185">Reference proteome</keyword>
<comment type="caution">
    <text evidence="5">The sequence shown here is derived from an EMBL/GenBank/DDBJ whole genome shotgun (WGS) entry which is preliminary data.</text>
</comment>
<dbReference type="PANTHER" id="PTHR12461">
    <property type="entry name" value="HYPOXIA-INDUCIBLE FACTOR 1 ALPHA INHIBITOR-RELATED"/>
    <property type="match status" value="1"/>
</dbReference>
<organism evidence="5 6">
    <name type="scientific">Volvox reticuliferus</name>
    <dbReference type="NCBI Taxonomy" id="1737510"/>
    <lineage>
        <taxon>Eukaryota</taxon>
        <taxon>Viridiplantae</taxon>
        <taxon>Chlorophyta</taxon>
        <taxon>core chlorophytes</taxon>
        <taxon>Chlorophyceae</taxon>
        <taxon>CS clade</taxon>
        <taxon>Chlamydomonadales</taxon>
        <taxon>Volvocaceae</taxon>
        <taxon>Volvox</taxon>
    </lineage>
</organism>
<evidence type="ECO:0000256" key="2">
    <source>
        <dbReference type="SAM" id="MobiDB-lite"/>
    </source>
</evidence>
<evidence type="ECO:0000259" key="3">
    <source>
        <dbReference type="PROSITE" id="PS51184"/>
    </source>
</evidence>
<name>A0A8J4G534_9CHLO</name>
<evidence type="ECO:0000313" key="7">
    <source>
        <dbReference type="Proteomes" id="UP000747110"/>
    </source>
</evidence>
<reference evidence="5" key="1">
    <citation type="journal article" date="2021" name="Proc. Natl. Acad. Sci. U.S.A.">
        <title>Three genomes in the algal genus Volvox reveal the fate of a haploid sex-determining region after a transition to homothallism.</title>
        <authorList>
            <person name="Yamamoto K."/>
            <person name="Hamaji T."/>
            <person name="Kawai-Toyooka H."/>
            <person name="Matsuzaki R."/>
            <person name="Takahashi F."/>
            <person name="Nishimura Y."/>
            <person name="Kawachi M."/>
            <person name="Noguchi H."/>
            <person name="Minakuchi Y."/>
            <person name="Umen J.G."/>
            <person name="Toyoda A."/>
            <person name="Nozaki H."/>
        </authorList>
    </citation>
    <scope>NUCLEOTIDE SEQUENCE</scope>
    <source>
        <strain evidence="5">NIES-3785</strain>
        <strain evidence="4">NIES-3786</strain>
    </source>
</reference>
<accession>A0A8J4G534</accession>
<sequence>MPAVDAAPRDATASAVSIPAAQILRLLQRASREVRDLDLGCSVDRVALQDLSPLRFATEYVQRNKPVVITDAIDDWPALRLWGERYLESHPAGEVLVTVDVTPNGRGDAIRTVADHASGRLQQWFVTPHERRMTLREFFSLMRKTRAADKPGSTVSTTREVPYMQHQNSNLCEELGMLLDDIRPGMPWAEEVFGDPPEAINIWIGDERSATSFHKDHYENLYAVIRGTKVFSLLPPCDAYRMYLTRCPAACYMPRGDVPCGAVYGEVSSQPSVNPTPRAASGAAAGVSDGGGACGWEGTADTVPDGAAGLEAEKGDPSRLVAVLQDPGYEVLWSAVDTTVQDPKARQAQGLFFGLEDGWNSAAAAGVHCGGGDVSGHAIRDDDSNDFNDTTLRGGRGRDDGREDGCDTANGSCSSGGSVDPWDTAGGAPLVVEVGPGEVLYLPALWYHQVEQYTAAERAPSSRPGGSRAAAAVTTAATGASAAADTTADHGQGQQQQAQQVDMKGDEEEYVIAVNFWYDMKYDGRYSAFKLVEGLATALGLADTPPAQEAGGDGHYS</sequence>